<dbReference type="PANTHER" id="PTHR45711:SF6">
    <property type="entry name" value="CHLORIDE CHANNEL PROTEIN"/>
    <property type="match status" value="1"/>
</dbReference>
<evidence type="ECO:0000256" key="3">
    <source>
        <dbReference type="ARBA" id="ARBA00022692"/>
    </source>
</evidence>
<dbReference type="PANTHER" id="PTHR45711">
    <property type="entry name" value="CHLORIDE CHANNEL PROTEIN"/>
    <property type="match status" value="1"/>
</dbReference>
<dbReference type="GO" id="GO:0005247">
    <property type="term" value="F:voltage-gated chloride channel activity"/>
    <property type="evidence" value="ECO:0007669"/>
    <property type="project" value="TreeGrafter"/>
</dbReference>
<dbReference type="EMBL" id="JANCYU010000021">
    <property type="protein sequence ID" value="KAK4524097.1"/>
    <property type="molecule type" value="Genomic_DNA"/>
</dbReference>
<evidence type="ECO:0000313" key="12">
    <source>
        <dbReference type="Proteomes" id="UP001300502"/>
    </source>
</evidence>
<dbReference type="InterPro" id="IPR001807">
    <property type="entry name" value="ClC"/>
</dbReference>
<dbReference type="GO" id="GO:0005886">
    <property type="term" value="C:plasma membrane"/>
    <property type="evidence" value="ECO:0007669"/>
    <property type="project" value="TreeGrafter"/>
</dbReference>
<keyword evidence="5 9" id="KW-0406">Ion transport</keyword>
<dbReference type="AlphaFoldDB" id="A0AAV9I9N3"/>
<feature type="transmembrane region" description="Helical" evidence="9">
    <location>
        <begin position="118"/>
        <end position="138"/>
    </location>
</feature>
<dbReference type="SUPFAM" id="SSF54631">
    <property type="entry name" value="CBS-domain pair"/>
    <property type="match status" value="1"/>
</dbReference>
<organism evidence="11 12">
    <name type="scientific">Galdieria yellowstonensis</name>
    <dbReference type="NCBI Taxonomy" id="3028027"/>
    <lineage>
        <taxon>Eukaryota</taxon>
        <taxon>Rhodophyta</taxon>
        <taxon>Bangiophyceae</taxon>
        <taxon>Galdieriales</taxon>
        <taxon>Galdieriaceae</taxon>
        <taxon>Galdieria</taxon>
    </lineage>
</organism>
<dbReference type="PRINTS" id="PR00762">
    <property type="entry name" value="CLCHANNEL"/>
</dbReference>
<dbReference type="Gene3D" id="1.10.3080.10">
    <property type="entry name" value="Clc chloride channel"/>
    <property type="match status" value="1"/>
</dbReference>
<keyword evidence="7 9" id="KW-0868">Chloride</keyword>
<evidence type="ECO:0000259" key="10">
    <source>
        <dbReference type="PROSITE" id="PS51371"/>
    </source>
</evidence>
<feature type="transmembrane region" description="Helical" evidence="9">
    <location>
        <begin position="373"/>
        <end position="394"/>
    </location>
</feature>
<feature type="transmembrane region" description="Helical" evidence="9">
    <location>
        <begin position="477"/>
        <end position="498"/>
    </location>
</feature>
<dbReference type="GO" id="GO:0005794">
    <property type="term" value="C:Golgi apparatus"/>
    <property type="evidence" value="ECO:0007669"/>
    <property type="project" value="TreeGrafter"/>
</dbReference>
<dbReference type="InterPro" id="IPR000644">
    <property type="entry name" value="CBS_dom"/>
</dbReference>
<keyword evidence="6 9" id="KW-0472">Membrane</keyword>
<accession>A0AAV9I9N3</accession>
<evidence type="ECO:0000256" key="6">
    <source>
        <dbReference type="ARBA" id="ARBA00023136"/>
    </source>
</evidence>
<comment type="caution">
    <text evidence="11">The sequence shown here is derived from an EMBL/GenBank/DDBJ whole genome shotgun (WGS) entry which is preliminary data.</text>
</comment>
<keyword evidence="8" id="KW-0129">CBS domain</keyword>
<reference evidence="11 12" key="1">
    <citation type="submission" date="2022-07" db="EMBL/GenBank/DDBJ databases">
        <title>Genome-wide signatures of adaptation to extreme environments.</title>
        <authorList>
            <person name="Cho C.H."/>
            <person name="Yoon H.S."/>
        </authorList>
    </citation>
    <scope>NUCLEOTIDE SEQUENCE [LARGE SCALE GENOMIC DNA]</scope>
    <source>
        <strain evidence="11 12">108.79 E11</strain>
    </source>
</reference>
<feature type="transmembrane region" description="Helical" evidence="9">
    <location>
        <begin position="334"/>
        <end position="352"/>
    </location>
</feature>
<comment type="subcellular location">
    <subcellularLocation>
        <location evidence="1 9">Membrane</location>
        <topology evidence="1 9">Multi-pass membrane protein</topology>
    </subcellularLocation>
</comment>
<dbReference type="InterPro" id="IPR014743">
    <property type="entry name" value="Cl-channel_core"/>
</dbReference>
<dbReference type="Gene3D" id="3.10.580.10">
    <property type="entry name" value="CBS-domain"/>
    <property type="match status" value="1"/>
</dbReference>
<feature type="transmembrane region" description="Helical" evidence="9">
    <location>
        <begin position="535"/>
        <end position="563"/>
    </location>
</feature>
<keyword evidence="12" id="KW-1185">Reference proteome</keyword>
<evidence type="ECO:0000256" key="2">
    <source>
        <dbReference type="ARBA" id="ARBA00022448"/>
    </source>
</evidence>
<name>A0AAV9I9N3_9RHOD</name>
<evidence type="ECO:0000256" key="5">
    <source>
        <dbReference type="ARBA" id="ARBA00023065"/>
    </source>
</evidence>
<feature type="transmembrane region" description="Helical" evidence="9">
    <location>
        <begin position="414"/>
        <end position="431"/>
    </location>
</feature>
<comment type="similarity">
    <text evidence="9">Belongs to the chloride channel (TC 2.A.49) family.</text>
</comment>
<dbReference type="Pfam" id="PF00654">
    <property type="entry name" value="Voltage_CLC"/>
    <property type="match status" value="1"/>
</dbReference>
<keyword evidence="3 9" id="KW-0812">Transmembrane</keyword>
<evidence type="ECO:0000313" key="11">
    <source>
        <dbReference type="EMBL" id="KAK4524097.1"/>
    </source>
</evidence>
<evidence type="ECO:0000256" key="1">
    <source>
        <dbReference type="ARBA" id="ARBA00004141"/>
    </source>
</evidence>
<evidence type="ECO:0000256" key="4">
    <source>
        <dbReference type="ARBA" id="ARBA00022989"/>
    </source>
</evidence>
<evidence type="ECO:0000256" key="8">
    <source>
        <dbReference type="PROSITE-ProRule" id="PRU00703"/>
    </source>
</evidence>
<dbReference type="InterPro" id="IPR046342">
    <property type="entry name" value="CBS_dom_sf"/>
</dbReference>
<keyword evidence="2 9" id="KW-0813">Transport</keyword>
<evidence type="ECO:0000256" key="9">
    <source>
        <dbReference type="RuleBase" id="RU361221"/>
    </source>
</evidence>
<dbReference type="SUPFAM" id="SSF81340">
    <property type="entry name" value="Clc chloride channel"/>
    <property type="match status" value="1"/>
</dbReference>
<proteinExistence type="inferred from homology"/>
<evidence type="ECO:0000256" key="7">
    <source>
        <dbReference type="ARBA" id="ARBA00023214"/>
    </source>
</evidence>
<dbReference type="Proteomes" id="UP001300502">
    <property type="component" value="Unassembled WGS sequence"/>
</dbReference>
<dbReference type="SMART" id="SM00116">
    <property type="entry name" value="CBS"/>
    <property type="match status" value="2"/>
</dbReference>
<keyword evidence="4 9" id="KW-1133">Transmembrane helix</keyword>
<dbReference type="GO" id="GO:0005769">
    <property type="term" value="C:early endosome"/>
    <property type="evidence" value="ECO:0007669"/>
    <property type="project" value="TreeGrafter"/>
</dbReference>
<feature type="transmembrane region" description="Helical" evidence="9">
    <location>
        <begin position="242"/>
        <end position="265"/>
    </location>
</feature>
<dbReference type="Pfam" id="PF00571">
    <property type="entry name" value="CBS"/>
    <property type="match status" value="2"/>
</dbReference>
<feature type="transmembrane region" description="Helical" evidence="9">
    <location>
        <begin position="271"/>
        <end position="289"/>
    </location>
</feature>
<feature type="transmembrane region" description="Helical" evidence="9">
    <location>
        <begin position="504"/>
        <end position="523"/>
    </location>
</feature>
<feature type="transmembrane region" description="Helical" evidence="9">
    <location>
        <begin position="301"/>
        <end position="322"/>
    </location>
</feature>
<feature type="transmembrane region" description="Helical" evidence="9">
    <location>
        <begin position="197"/>
        <end position="221"/>
    </location>
</feature>
<dbReference type="CDD" id="cd03684">
    <property type="entry name" value="ClC_3_like"/>
    <property type="match status" value="1"/>
</dbReference>
<protein>
    <recommendedName>
        <fullName evidence="9">Chloride channel protein</fullName>
    </recommendedName>
</protein>
<dbReference type="PROSITE" id="PS51371">
    <property type="entry name" value="CBS"/>
    <property type="match status" value="1"/>
</dbReference>
<sequence length="798" mass="87886">MSEEKIRIWNIRKNKKYYDPELQNTPSGPVRENYSGELEVPVVASTATSFFDKLPLRSKYVGDYTKACVKRLRSVSRDRGPDLQGDFRVIDWPNESTKIKIRNGYGERTWKSNARKNIGIALILTTVGLLMGFLAAYLDIAVEWLSDLKFGICSMAPYLDWATCCEGSSSLDTCSMFTRWSTLLQQQLPQWSAAIDFSFYCIVSLIYTCSGAILVISLAPYAAGSGIPEVKAILNGVVMKGFLSSLTFIVKMLGVSLAVAAGLSAGKEGPYVHLGCCVCALLCSLFPLIRHDGRLYRELLSCASAAGVAVAFGAPVGGVLFSLEEVSTYFSSQVLWHAFYCAFVAAMTLKLMNPFYNGKTVIFEIPSNLPWNWFEIVFFALTGAVGGLLGTVFIRTNLFWMKLKEKYEFFKRHPMGEILLVTLITCILFYFSDFLSGSNSEILTSLFNECADDSQKLDDIAKKNEAYLCSVKNTLSVSLVLLVGTILKLFTAVITFGIKLPTGIFIPSLTVGGLYGRLIGVVVKSSVSKYPKFALFGECLLSSSCVSPAIYAVTGAAAMLGGVTRVSVSLVVIMMELTNGLHYLLPVMIAVLVSKWVGDVLHVDSIYELYIKMRRYPYLPSNPPDEGSHTGWIGVHSIMHTPVVCITASSFHLSDLERLLTEYKYWNFPVVTESNAIIGSVSREAISFVLGLCHRDNLVGRNPRVIFSPPSYLSNLHEAYSILDSEDISLSGEKELVLELGYIMDLFTLTIADNTPVVKVIEAFQNTGARVGWLLNGGKLSGVVSKKDIIQFMDMISS</sequence>
<feature type="domain" description="CBS" evidence="10">
    <location>
        <begin position="639"/>
        <end position="698"/>
    </location>
</feature>
<gene>
    <name evidence="11" type="ORF">GAYE_SCF01G1996</name>
</gene>